<dbReference type="SMART" id="SM00546">
    <property type="entry name" value="CUE"/>
    <property type="match status" value="1"/>
</dbReference>
<dbReference type="Proteomes" id="UP000887564">
    <property type="component" value="Unplaced"/>
</dbReference>
<reference evidence="3" key="1">
    <citation type="submission" date="2022-11" db="UniProtKB">
        <authorList>
            <consortium name="WormBaseParasite"/>
        </authorList>
    </citation>
    <scope>IDENTIFICATION</scope>
</reference>
<name>A0A914RBR5_PAREQ</name>
<feature type="domain" description="CUE" evidence="1">
    <location>
        <begin position="1"/>
        <end position="39"/>
    </location>
</feature>
<protein>
    <submittedName>
        <fullName evidence="3">CUE domain-containing protein</fullName>
    </submittedName>
</protein>
<evidence type="ECO:0000313" key="2">
    <source>
        <dbReference type="Proteomes" id="UP000887564"/>
    </source>
</evidence>
<dbReference type="InterPro" id="IPR003892">
    <property type="entry name" value="CUE"/>
</dbReference>
<evidence type="ECO:0000259" key="1">
    <source>
        <dbReference type="PROSITE" id="PS51140"/>
    </source>
</evidence>
<dbReference type="Pfam" id="PF02845">
    <property type="entry name" value="CUE"/>
    <property type="match status" value="1"/>
</dbReference>
<accession>A0A914RBR5</accession>
<evidence type="ECO:0000313" key="3">
    <source>
        <dbReference type="WBParaSite" id="PEQ_0000411601-mRNA-1"/>
    </source>
</evidence>
<dbReference type="WBParaSite" id="PEQ_0000411601-mRNA-1">
    <property type="protein sequence ID" value="PEQ_0000411601-mRNA-1"/>
    <property type="gene ID" value="PEQ_0000411601"/>
</dbReference>
<proteinExistence type="predicted"/>
<keyword evidence="2" id="KW-1185">Reference proteome</keyword>
<organism evidence="2 3">
    <name type="scientific">Parascaris equorum</name>
    <name type="common">Equine roundworm</name>
    <dbReference type="NCBI Taxonomy" id="6256"/>
    <lineage>
        <taxon>Eukaryota</taxon>
        <taxon>Metazoa</taxon>
        <taxon>Ecdysozoa</taxon>
        <taxon>Nematoda</taxon>
        <taxon>Chromadorea</taxon>
        <taxon>Rhabditida</taxon>
        <taxon>Spirurina</taxon>
        <taxon>Ascaridomorpha</taxon>
        <taxon>Ascaridoidea</taxon>
        <taxon>Ascarididae</taxon>
        <taxon>Parascaris</taxon>
    </lineage>
</organism>
<sequence length="77" mass="8838">MAEQVHEMFPQVELSLIWNDLRVSGSVQATIENILEGRLSAEQFDAQIELDNNVFICCQSVHFNFCHCLCVNRRIAL</sequence>
<dbReference type="AlphaFoldDB" id="A0A914RBR5"/>
<dbReference type="Gene3D" id="1.10.8.10">
    <property type="entry name" value="DNA helicase RuvA subunit, C-terminal domain"/>
    <property type="match status" value="1"/>
</dbReference>
<dbReference type="GO" id="GO:0043130">
    <property type="term" value="F:ubiquitin binding"/>
    <property type="evidence" value="ECO:0007669"/>
    <property type="project" value="InterPro"/>
</dbReference>
<dbReference type="CDD" id="cd14421">
    <property type="entry name" value="CUE_AMFR"/>
    <property type="match status" value="1"/>
</dbReference>
<dbReference type="PROSITE" id="PS51140">
    <property type="entry name" value="CUE"/>
    <property type="match status" value="1"/>
</dbReference>